<dbReference type="InterPro" id="IPR012334">
    <property type="entry name" value="Pectin_lyas_fold"/>
</dbReference>
<dbReference type="Pfam" id="PF02412">
    <property type="entry name" value="TSP_3"/>
    <property type="match status" value="2"/>
</dbReference>
<dbReference type="PANTHER" id="PTHR36453:SF1">
    <property type="entry name" value="RIGHT HANDED BETA HELIX DOMAIN-CONTAINING PROTEIN"/>
    <property type="match status" value="1"/>
</dbReference>
<protein>
    <recommendedName>
        <fullName evidence="4">Right handed beta helix domain-containing protein</fullName>
    </recommendedName>
</protein>
<dbReference type="InterPro" id="IPR006626">
    <property type="entry name" value="PbH1"/>
</dbReference>
<dbReference type="RefSeq" id="WP_108601760.1">
    <property type="nucleotide sequence ID" value="NZ_CP026604.1"/>
</dbReference>
<dbReference type="SMART" id="SM00710">
    <property type="entry name" value="PbH1"/>
    <property type="match status" value="5"/>
</dbReference>
<dbReference type="PANTHER" id="PTHR36453">
    <property type="entry name" value="SECRETED PROTEIN-RELATED"/>
    <property type="match status" value="1"/>
</dbReference>
<evidence type="ECO:0000259" key="4">
    <source>
        <dbReference type="Pfam" id="PF13229"/>
    </source>
</evidence>
<sequence length="1134" mass="122359">MSKQIFNYSVGAASLLLSMGLAAKTVYVAPDGNNNNDGSEAAPFASFWKANSVLAAGDTLIIAGGEYRQTLTINKSGTAAEPILVRAKDGERVVIKGTEPVTGWTPYADGIYSTQVNMTIVEHSRQVYHNDELMQIARWPNDSDNDIFTIDAHEVTEAGTESSLTVAGIPDVDLTDGYLWYLGQHSGTSWTKQITSNTLTEINYPAVDITKWPYSNHNPVKRYDGGFGRFFVYGKLDLLDHDREWHYDAASQTLYFKPADGQQPADGDVEIAVRERAIEIDGSYVDLEGINVWGANVKLDGHFNRYAKAEVLHGKQRLGNPDAASGATIGDASINVIGRNNTIEDNVILHGSISGIQIAGWGQSGDNAVIQRNEIRYFDTLGNHTSPIRSNADNVKILKNTISHTGRDAMYVVGTGSEIAYNDVSYAAMINNDGGLFYTVGNTENRNIEIHHNWWHDAMRRDYHDHRTAGIYLDNDSKGFLVHHNVVWNVPWSGVQLNWDNWDNHIYHNTFIDVEQAMGEWINGRNPRDNRVWNNFSTHADWIRSDAYDLDSNLIIEGINQLVDPANQNFMPNAASSLLDSGRDIDDLVVPFAGPAPDVGAYEAGGTRWTAGINAIEDTCDNCASDPNAAPVHPPINPSVMFDDRSKYLSTEYVVGGQINATVNFDAGTGNTVTDTLGGVRFFLRTVDKSTGAWQVVSDIRIDDASAIGKRAGAATATIPLTGLPATVDLPADHFYFLFVQFESSNGVKKAVGAQPLTLVEPAPGSISWDNINNYRNTPFLNTGFMDITVNVEAGTGQEVTSDLSGVKILLRELRSNWTVVSDTEITDASLVGEQSGTVTLSLPLHGLTPTAQLPNGNFYFLFARFKSSDGKVHAATASPIIIDSDFDGDLIGDAMDNDDDNDGILDGLDVFPYDANESVDTDGDGIGNNTDTDDDNDGVADTVDAFPYDASESVDTDGDGIGNNADADDDNDGVDDVLDAFPLDATESIDTDDDGIGNNADNDDDGDSVVDSEDLFPLDASESADFDDDSIGDNADNDDDNDGVEDSADVHLGLVSGNVVITGVDSGITNRVNALGMPLAVQVANADTDCLAGSKNAGQYNSCMSKELNALKAQGDISGSEKGYLQSVVAKNK</sequence>
<dbReference type="SUPFAM" id="SSF103647">
    <property type="entry name" value="TSP type-3 repeat"/>
    <property type="match status" value="1"/>
</dbReference>
<dbReference type="GO" id="GO:0005509">
    <property type="term" value="F:calcium ion binding"/>
    <property type="evidence" value="ECO:0007669"/>
    <property type="project" value="InterPro"/>
</dbReference>
<dbReference type="Gene3D" id="2.160.20.10">
    <property type="entry name" value="Single-stranded right-handed beta-helix, Pectin lyase-like"/>
    <property type="match status" value="2"/>
</dbReference>
<dbReference type="AlphaFoldDB" id="A0A2S0VN98"/>
<dbReference type="InterPro" id="IPR011050">
    <property type="entry name" value="Pectin_lyase_fold/virulence"/>
</dbReference>
<feature type="compositionally biased region" description="Acidic residues" evidence="2">
    <location>
        <begin position="988"/>
        <end position="1046"/>
    </location>
</feature>
<dbReference type="InterPro" id="IPR028974">
    <property type="entry name" value="TSP_type-3_rpt"/>
</dbReference>
<dbReference type="InterPro" id="IPR003367">
    <property type="entry name" value="Thrombospondin_3-like_rpt"/>
</dbReference>
<evidence type="ECO:0000313" key="6">
    <source>
        <dbReference type="Proteomes" id="UP000244441"/>
    </source>
</evidence>
<reference evidence="5 6" key="1">
    <citation type="submission" date="2018-01" db="EMBL/GenBank/DDBJ databases">
        <title>Genome sequence of a Cantenovulum-like bacteria.</title>
        <authorList>
            <person name="Tan W.R."/>
            <person name="Lau N.-S."/>
            <person name="Go F."/>
            <person name="Amirul A.-A.A."/>
        </authorList>
    </citation>
    <scope>NUCLEOTIDE SEQUENCE [LARGE SCALE GENOMIC DNA]</scope>
    <source>
        <strain evidence="5 6">CCB-QB4</strain>
    </source>
</reference>
<dbReference type="EMBL" id="CP026604">
    <property type="protein sequence ID" value="AWB65685.1"/>
    <property type="molecule type" value="Genomic_DNA"/>
</dbReference>
<organism evidence="5 6">
    <name type="scientific">Saccharobesus litoralis</name>
    <dbReference type="NCBI Taxonomy" id="2172099"/>
    <lineage>
        <taxon>Bacteria</taxon>
        <taxon>Pseudomonadati</taxon>
        <taxon>Pseudomonadota</taxon>
        <taxon>Gammaproteobacteria</taxon>
        <taxon>Alteromonadales</taxon>
        <taxon>Alteromonadaceae</taxon>
        <taxon>Saccharobesus</taxon>
    </lineage>
</organism>
<dbReference type="OrthoDB" id="227157at2"/>
<evidence type="ECO:0000256" key="3">
    <source>
        <dbReference type="SAM" id="SignalP"/>
    </source>
</evidence>
<dbReference type="InterPro" id="IPR039448">
    <property type="entry name" value="Beta_helix"/>
</dbReference>
<name>A0A2S0VN98_9ALTE</name>
<dbReference type="SUPFAM" id="SSF51126">
    <property type="entry name" value="Pectin lyase-like"/>
    <property type="match status" value="1"/>
</dbReference>
<accession>A0A2S0VN98</accession>
<dbReference type="Pfam" id="PF13229">
    <property type="entry name" value="Beta_helix"/>
    <property type="match status" value="1"/>
</dbReference>
<dbReference type="Gene3D" id="4.10.1080.10">
    <property type="entry name" value="TSP type-3 repeat"/>
    <property type="match status" value="2"/>
</dbReference>
<dbReference type="GO" id="GO:0007155">
    <property type="term" value="P:cell adhesion"/>
    <property type="evidence" value="ECO:0007669"/>
    <property type="project" value="InterPro"/>
</dbReference>
<feature type="chain" id="PRO_5015540424" description="Right handed beta helix domain-containing protein" evidence="3">
    <location>
        <begin position="24"/>
        <end position="1134"/>
    </location>
</feature>
<dbReference type="Proteomes" id="UP000244441">
    <property type="component" value="Chromosome"/>
</dbReference>
<evidence type="ECO:0000313" key="5">
    <source>
        <dbReference type="EMBL" id="AWB65685.1"/>
    </source>
</evidence>
<gene>
    <name evidence="5" type="ORF">C2869_04190</name>
</gene>
<keyword evidence="1 3" id="KW-0732">Signal</keyword>
<feature type="signal peptide" evidence="3">
    <location>
        <begin position="1"/>
        <end position="23"/>
    </location>
</feature>
<dbReference type="KEGG" id="cate:C2869_04190"/>
<feature type="region of interest" description="Disordered" evidence="2">
    <location>
        <begin position="916"/>
        <end position="1046"/>
    </location>
</feature>
<evidence type="ECO:0000256" key="1">
    <source>
        <dbReference type="ARBA" id="ARBA00022729"/>
    </source>
</evidence>
<proteinExistence type="predicted"/>
<feature type="domain" description="Right handed beta helix" evidence="4">
    <location>
        <begin position="391"/>
        <end position="537"/>
    </location>
</feature>
<feature type="compositionally biased region" description="Acidic residues" evidence="2">
    <location>
        <begin position="967"/>
        <end position="979"/>
    </location>
</feature>
<keyword evidence="6" id="KW-1185">Reference proteome</keyword>
<evidence type="ECO:0000256" key="2">
    <source>
        <dbReference type="SAM" id="MobiDB-lite"/>
    </source>
</evidence>